<dbReference type="InterPro" id="IPR015422">
    <property type="entry name" value="PyrdxlP-dep_Trfase_small"/>
</dbReference>
<name>A0A1Y2AAI8_9PLEO</name>
<evidence type="ECO:0000256" key="4">
    <source>
        <dbReference type="ARBA" id="ARBA00022898"/>
    </source>
</evidence>
<dbReference type="OrthoDB" id="2382073at2759"/>
<evidence type="ECO:0000256" key="5">
    <source>
        <dbReference type="SAM" id="MobiDB-lite"/>
    </source>
</evidence>
<gene>
    <name evidence="7" type="ORF">BCR34DRAFT_670608</name>
</gene>
<keyword evidence="4" id="KW-0663">Pyridoxal phosphate</keyword>
<evidence type="ECO:0000256" key="3">
    <source>
        <dbReference type="ARBA" id="ARBA00022679"/>
    </source>
</evidence>
<protein>
    <submittedName>
        <fullName evidence="7">8-amino-7-oxononanoate synthase-like protein</fullName>
    </submittedName>
</protein>
<proteinExistence type="inferred from homology"/>
<dbReference type="SUPFAM" id="SSF53383">
    <property type="entry name" value="PLP-dependent transferases"/>
    <property type="match status" value="1"/>
</dbReference>
<comment type="similarity">
    <text evidence="2">Belongs to the class-II pyridoxal-phosphate-dependent aminotransferase family. BioF subfamily.</text>
</comment>
<dbReference type="InterPro" id="IPR015424">
    <property type="entry name" value="PyrdxlP-dep_Trfase"/>
</dbReference>
<dbReference type="Pfam" id="PF00155">
    <property type="entry name" value="Aminotran_1_2"/>
    <property type="match status" value="1"/>
</dbReference>
<keyword evidence="3" id="KW-0808">Transferase</keyword>
<dbReference type="Gene3D" id="3.90.1150.10">
    <property type="entry name" value="Aspartate Aminotransferase, domain 1"/>
    <property type="match status" value="1"/>
</dbReference>
<dbReference type="EMBL" id="MCFA01000004">
    <property type="protein sequence ID" value="ORY19005.1"/>
    <property type="molecule type" value="Genomic_DNA"/>
</dbReference>
<dbReference type="GO" id="GO:0030170">
    <property type="term" value="F:pyridoxal phosphate binding"/>
    <property type="evidence" value="ECO:0007669"/>
    <property type="project" value="InterPro"/>
</dbReference>
<dbReference type="PANTHER" id="PTHR13693:SF77">
    <property type="entry name" value="8-AMINO-7-OXONONANOATE SYNTHASE"/>
    <property type="match status" value="1"/>
</dbReference>
<evidence type="ECO:0000313" key="8">
    <source>
        <dbReference type="Proteomes" id="UP000193144"/>
    </source>
</evidence>
<comment type="cofactor">
    <cofactor evidence="1">
        <name>pyridoxal 5'-phosphate</name>
        <dbReference type="ChEBI" id="CHEBI:597326"/>
    </cofactor>
</comment>
<evidence type="ECO:0000256" key="2">
    <source>
        <dbReference type="ARBA" id="ARBA00010008"/>
    </source>
</evidence>
<dbReference type="AlphaFoldDB" id="A0A1Y2AAI8"/>
<dbReference type="Proteomes" id="UP000193144">
    <property type="component" value="Unassembled WGS sequence"/>
</dbReference>
<dbReference type="GO" id="GO:0016740">
    <property type="term" value="F:transferase activity"/>
    <property type="evidence" value="ECO:0007669"/>
    <property type="project" value="UniProtKB-KW"/>
</dbReference>
<organism evidence="7 8">
    <name type="scientific">Clohesyomyces aquaticus</name>
    <dbReference type="NCBI Taxonomy" id="1231657"/>
    <lineage>
        <taxon>Eukaryota</taxon>
        <taxon>Fungi</taxon>
        <taxon>Dikarya</taxon>
        <taxon>Ascomycota</taxon>
        <taxon>Pezizomycotina</taxon>
        <taxon>Dothideomycetes</taxon>
        <taxon>Pleosporomycetidae</taxon>
        <taxon>Pleosporales</taxon>
        <taxon>Lindgomycetaceae</taxon>
        <taxon>Clohesyomyces</taxon>
    </lineage>
</organism>
<keyword evidence="8" id="KW-1185">Reference proteome</keyword>
<sequence length="445" mass="48599">MTCSVPPTPNSPRHSIEEMEDGTSQLPLEKSLQKLLDRRRANSTLRSLTINSSQQVDFSSNDFLSLSKSPALRAAILAEQATSNLPLGSGGSRLLDGNSRYAEDLEQDIAAFHRAPAGLLFNSGFDANAGFYACVPQPGDFIVYDEFIHASVHDGMRLSRAANRIPFCHNSVEDLQRVLEDCVHSSQTLREGRSHVLIAVEAVYSMDGDLAPLTAIVDIVEAVLPRGCGYVVVDEAHSTGVIGPNGRGLVCELGLEKRIFARLHTFGKALAGNGAIMLCSPLIRHYLINYARPLIYTTFMSYPALVAIRASYTLLMNGHTNSLAAHVRLLVDNLFRELRSVQLPAVTELLQVPSECPSSPIFSIQAAEPKSLARYLQEKGFMVRAVVPPTVPEGTSRVRVCLHAGNTIPETKALVVHMKKWATLQARGRGISCTMAERETEKARL</sequence>
<dbReference type="Gene3D" id="3.40.640.10">
    <property type="entry name" value="Type I PLP-dependent aspartate aminotransferase-like (Major domain)"/>
    <property type="match status" value="1"/>
</dbReference>
<dbReference type="InterPro" id="IPR050087">
    <property type="entry name" value="AON_synthase_class-II"/>
</dbReference>
<dbReference type="GO" id="GO:0009102">
    <property type="term" value="P:biotin biosynthetic process"/>
    <property type="evidence" value="ECO:0007669"/>
    <property type="project" value="TreeGrafter"/>
</dbReference>
<feature type="region of interest" description="Disordered" evidence="5">
    <location>
        <begin position="1"/>
        <end position="23"/>
    </location>
</feature>
<dbReference type="STRING" id="1231657.A0A1Y2AAI8"/>
<reference evidence="7 8" key="1">
    <citation type="submission" date="2016-07" db="EMBL/GenBank/DDBJ databases">
        <title>Pervasive Adenine N6-methylation of Active Genes in Fungi.</title>
        <authorList>
            <consortium name="DOE Joint Genome Institute"/>
            <person name="Mondo S.J."/>
            <person name="Dannebaum R.O."/>
            <person name="Kuo R.C."/>
            <person name="Labutti K."/>
            <person name="Haridas S."/>
            <person name="Kuo A."/>
            <person name="Salamov A."/>
            <person name="Ahrendt S.R."/>
            <person name="Lipzen A."/>
            <person name="Sullivan W."/>
            <person name="Andreopoulos W.B."/>
            <person name="Clum A."/>
            <person name="Lindquist E."/>
            <person name="Daum C."/>
            <person name="Ramamoorthy G.K."/>
            <person name="Gryganskyi A."/>
            <person name="Culley D."/>
            <person name="Magnuson J.K."/>
            <person name="James T.Y."/>
            <person name="O'Malley M.A."/>
            <person name="Stajich J.E."/>
            <person name="Spatafora J.W."/>
            <person name="Visel A."/>
            <person name="Grigoriev I.V."/>
        </authorList>
    </citation>
    <scope>NUCLEOTIDE SEQUENCE [LARGE SCALE GENOMIC DNA]</scope>
    <source>
        <strain evidence="7 8">CBS 115471</strain>
    </source>
</reference>
<evidence type="ECO:0000256" key="1">
    <source>
        <dbReference type="ARBA" id="ARBA00001933"/>
    </source>
</evidence>
<evidence type="ECO:0000313" key="7">
    <source>
        <dbReference type="EMBL" id="ORY19005.1"/>
    </source>
</evidence>
<feature type="compositionally biased region" description="Pro residues" evidence="5">
    <location>
        <begin position="1"/>
        <end position="10"/>
    </location>
</feature>
<dbReference type="PANTHER" id="PTHR13693">
    <property type="entry name" value="CLASS II AMINOTRANSFERASE/8-AMINO-7-OXONONANOATE SYNTHASE"/>
    <property type="match status" value="1"/>
</dbReference>
<accession>A0A1Y2AAI8</accession>
<dbReference type="InterPro" id="IPR015421">
    <property type="entry name" value="PyrdxlP-dep_Trfase_major"/>
</dbReference>
<dbReference type="InterPro" id="IPR004839">
    <property type="entry name" value="Aminotransferase_I/II_large"/>
</dbReference>
<comment type="caution">
    <text evidence="7">The sequence shown here is derived from an EMBL/GenBank/DDBJ whole genome shotgun (WGS) entry which is preliminary data.</text>
</comment>
<feature type="domain" description="Aminotransferase class I/classII large" evidence="6">
    <location>
        <begin position="54"/>
        <end position="415"/>
    </location>
</feature>
<evidence type="ECO:0000259" key="6">
    <source>
        <dbReference type="Pfam" id="PF00155"/>
    </source>
</evidence>